<proteinExistence type="predicted"/>
<dbReference type="AlphaFoldDB" id="A0A5C6M1X0"/>
<reference evidence="1 2" key="2">
    <citation type="submission" date="2019-08" db="EMBL/GenBank/DDBJ databases">
        <authorList>
            <person name="Henke P."/>
        </authorList>
    </citation>
    <scope>NUCLEOTIDE SEQUENCE [LARGE SCALE GENOMIC DNA]</scope>
    <source>
        <strain evidence="1">Phe10_nw2017</strain>
    </source>
</reference>
<dbReference type="EMBL" id="SRHE01000881">
    <property type="protein sequence ID" value="TWW08032.1"/>
    <property type="molecule type" value="Genomic_DNA"/>
</dbReference>
<evidence type="ECO:0000313" key="2">
    <source>
        <dbReference type="Proteomes" id="UP000321083"/>
    </source>
</evidence>
<organism evidence="1 2">
    <name type="scientific">Planctomyces bekefii</name>
    <dbReference type="NCBI Taxonomy" id="1653850"/>
    <lineage>
        <taxon>Bacteria</taxon>
        <taxon>Pseudomonadati</taxon>
        <taxon>Planctomycetota</taxon>
        <taxon>Planctomycetia</taxon>
        <taxon>Planctomycetales</taxon>
        <taxon>Planctomycetaceae</taxon>
        <taxon>Planctomyces</taxon>
    </lineage>
</organism>
<gene>
    <name evidence="1" type="ORF">E3A20_28390</name>
</gene>
<evidence type="ECO:0000313" key="1">
    <source>
        <dbReference type="EMBL" id="TWW08032.1"/>
    </source>
</evidence>
<name>A0A5C6M1X0_9PLAN</name>
<reference evidence="1 2" key="1">
    <citation type="submission" date="2019-08" db="EMBL/GenBank/DDBJ databases">
        <title>100 year-old enigma solved: identification of Planctomyces bekefii, the type genus and species of the phylum Planctomycetes.</title>
        <authorList>
            <person name="Svetlana D.N."/>
            <person name="Overmann J."/>
        </authorList>
    </citation>
    <scope>NUCLEOTIDE SEQUENCE [LARGE SCALE GENOMIC DNA]</scope>
    <source>
        <strain evidence="1">Phe10_nw2017</strain>
    </source>
</reference>
<sequence>MIPLKVFGFQNLCPKAEMSCSDALLTNHLFNADYKIAANYVPVLPLRAFAHAEIYKHKKKLKLERYFYYKSAGPSAKPYATMNLNVEVRAKGFLGREIIASGTLNEHKVEYFNEVKPYLPRNGDLNVVAKLDGIRVLELTIASDGTKMTNVVKGKFFNKEVNYSTNWRNTKGVLAGLNYEIYAEGVVKEKNSFKAISKGRIQNQSISGTCDMIEENFYTCQEEYGPLRIKTDIKIL</sequence>
<protein>
    <submittedName>
        <fullName evidence="1">Uncharacterized protein</fullName>
    </submittedName>
</protein>
<dbReference type="Proteomes" id="UP000321083">
    <property type="component" value="Unassembled WGS sequence"/>
</dbReference>
<keyword evidence="2" id="KW-1185">Reference proteome</keyword>
<accession>A0A5C6M1X0</accession>
<comment type="caution">
    <text evidence="1">The sequence shown here is derived from an EMBL/GenBank/DDBJ whole genome shotgun (WGS) entry which is preliminary data.</text>
</comment>